<dbReference type="OMA" id="DTYHSPI"/>
<evidence type="ECO:0000313" key="3">
    <source>
        <dbReference type="Proteomes" id="UP000233020"/>
    </source>
</evidence>
<evidence type="ECO:0000313" key="2">
    <source>
        <dbReference type="Ensembl" id="ENSANAP00000005416.1"/>
    </source>
</evidence>
<keyword evidence="1" id="KW-0732">Signal</keyword>
<dbReference type="Proteomes" id="UP000233020">
    <property type="component" value="Unplaced"/>
</dbReference>
<feature type="chain" id="PRO_5014318117" evidence="1">
    <location>
        <begin position="26"/>
        <end position="54"/>
    </location>
</feature>
<feature type="signal peptide" evidence="1">
    <location>
        <begin position="1"/>
        <end position="25"/>
    </location>
</feature>
<dbReference type="GeneTree" id="ENSGT00970000194258"/>
<keyword evidence="3" id="KW-1185">Reference proteome</keyword>
<proteinExistence type="predicted"/>
<protein>
    <submittedName>
        <fullName evidence="2">Uncharacterized protein</fullName>
    </submittedName>
</protein>
<reference evidence="2" key="1">
    <citation type="submission" date="2025-08" db="UniProtKB">
        <authorList>
            <consortium name="Ensembl"/>
        </authorList>
    </citation>
    <scope>IDENTIFICATION</scope>
</reference>
<dbReference type="AlphaFoldDB" id="A0A2K5C9P2"/>
<sequence length="54" mass="6178">MVGPGVLRWLWRALPMGCRLWLVAFSPPQQMCVDFVLDTYHSPINRSSCLTVTK</sequence>
<name>A0A2K5C9P2_AOTNA</name>
<accession>A0A2K5C9P2</accession>
<organism evidence="2 3">
    <name type="scientific">Aotus nancymaae</name>
    <name type="common">Ma's night monkey</name>
    <dbReference type="NCBI Taxonomy" id="37293"/>
    <lineage>
        <taxon>Eukaryota</taxon>
        <taxon>Metazoa</taxon>
        <taxon>Chordata</taxon>
        <taxon>Craniata</taxon>
        <taxon>Vertebrata</taxon>
        <taxon>Euteleostomi</taxon>
        <taxon>Mammalia</taxon>
        <taxon>Eutheria</taxon>
        <taxon>Euarchontoglires</taxon>
        <taxon>Primates</taxon>
        <taxon>Haplorrhini</taxon>
        <taxon>Platyrrhini</taxon>
        <taxon>Aotidae</taxon>
        <taxon>Aotus</taxon>
    </lineage>
</organism>
<evidence type="ECO:0000256" key="1">
    <source>
        <dbReference type="SAM" id="SignalP"/>
    </source>
</evidence>
<dbReference type="Ensembl" id="ENSANAT00000023178.1">
    <property type="protein sequence ID" value="ENSANAP00000005416.1"/>
    <property type="gene ID" value="ENSANAG00000020812.1"/>
</dbReference>
<reference evidence="2" key="2">
    <citation type="submission" date="2025-09" db="UniProtKB">
        <authorList>
            <consortium name="Ensembl"/>
        </authorList>
    </citation>
    <scope>IDENTIFICATION</scope>
</reference>